<dbReference type="AlphaFoldDB" id="A0A4U0ZKU0"/>
<organism evidence="2 3">
    <name type="scientific">Alteromonas portus</name>
    <dbReference type="NCBI Taxonomy" id="2565549"/>
    <lineage>
        <taxon>Bacteria</taxon>
        <taxon>Pseudomonadati</taxon>
        <taxon>Pseudomonadota</taxon>
        <taxon>Gammaproteobacteria</taxon>
        <taxon>Alteromonadales</taxon>
        <taxon>Alteromonadaceae</taxon>
        <taxon>Alteromonas/Salinimonas group</taxon>
        <taxon>Alteromonas</taxon>
    </lineage>
</organism>
<feature type="signal peptide" evidence="1">
    <location>
        <begin position="1"/>
        <end position="20"/>
    </location>
</feature>
<comment type="caution">
    <text evidence="2">The sequence shown here is derived from an EMBL/GenBank/DDBJ whole genome shotgun (WGS) entry which is preliminary data.</text>
</comment>
<evidence type="ECO:0000313" key="3">
    <source>
        <dbReference type="Proteomes" id="UP000305471"/>
    </source>
</evidence>
<evidence type="ECO:0000313" key="2">
    <source>
        <dbReference type="EMBL" id="TKB04333.1"/>
    </source>
</evidence>
<evidence type="ECO:0000256" key="1">
    <source>
        <dbReference type="SAM" id="SignalP"/>
    </source>
</evidence>
<proteinExistence type="predicted"/>
<dbReference type="RefSeq" id="WP_136781348.1">
    <property type="nucleotide sequence ID" value="NZ_SWCO01000002.1"/>
</dbReference>
<accession>A0A4U0ZKU0</accession>
<dbReference type="EMBL" id="SWCO01000002">
    <property type="protein sequence ID" value="TKB04333.1"/>
    <property type="molecule type" value="Genomic_DNA"/>
</dbReference>
<gene>
    <name evidence="2" type="ORF">E5672_05905</name>
</gene>
<feature type="chain" id="PRO_5020668511" description="Transporter" evidence="1">
    <location>
        <begin position="21"/>
        <end position="350"/>
    </location>
</feature>
<keyword evidence="1" id="KW-0732">Signal</keyword>
<dbReference type="OrthoDB" id="5450709at2"/>
<reference evidence="2 3" key="1">
    <citation type="submission" date="2019-04" db="EMBL/GenBank/DDBJ databases">
        <title>Alteromonas portus sp. nov., an alginate lyase-excreting marine bacterium.</title>
        <authorList>
            <person name="Huang H."/>
            <person name="Mo K."/>
            <person name="Bao S."/>
        </authorList>
    </citation>
    <scope>NUCLEOTIDE SEQUENCE [LARGE SCALE GENOMIC DNA]</scope>
    <source>
        <strain evidence="2 3">HB161718</strain>
    </source>
</reference>
<dbReference type="Proteomes" id="UP000305471">
    <property type="component" value="Unassembled WGS sequence"/>
</dbReference>
<protein>
    <recommendedName>
        <fullName evidence="4">Transporter</fullName>
    </recommendedName>
</protein>
<name>A0A4U0ZKU0_9ALTE</name>
<evidence type="ECO:0008006" key="4">
    <source>
        <dbReference type="Google" id="ProtNLM"/>
    </source>
</evidence>
<keyword evidence="3" id="KW-1185">Reference proteome</keyword>
<sequence length="350" mass="39090">MKYTFFSSCLFFAFSTCAFAQSTPSEFAEMSFQDLLDVNVNDSSDELNERKWTVSLQFKAAEFDGYMIDDSEVSLADVLFTPGEDTRTDKNFPVVPTVINQYAKIVQIGYQVQKDIKLGLQIPLIRQETDHVSVVPGYDEFLISSEGLGDVVVTGLYELASTDGYSIWLSGGVSFPTGSIDEQGDTPRAAGDQQLPYTMQLGSGTFDFPVEIGFQNKGRYPFSIMFSARIRSGDNDRNYRLGNNYELNSKYNFIISQSTTLFAGAEFSYADAIHGRDEEITVEGQFPYPAGITNPDLYGGSKVRLFGGINHSVADWLQLQLSGSKPVYQHLNGPQPKELWRFGFQMTTFF</sequence>